<proteinExistence type="predicted"/>
<organism evidence="1 2">
    <name type="scientific">Bacterioplanes sanyensis</name>
    <dbReference type="NCBI Taxonomy" id="1249553"/>
    <lineage>
        <taxon>Bacteria</taxon>
        <taxon>Pseudomonadati</taxon>
        <taxon>Pseudomonadota</taxon>
        <taxon>Gammaproteobacteria</taxon>
        <taxon>Oceanospirillales</taxon>
        <taxon>Oceanospirillaceae</taxon>
        <taxon>Bacterioplanes</taxon>
    </lineage>
</organism>
<sequence>MIGLAAPLSVQASDEERFLEWSGFTRVVGGYLDDDDLKFAGYENHPSFGQQSLVALQPTLSFSPQWSLTGQWLAHSSDQRSTGLEWLYLSYRPASAWHLRAGKLRTPFFRYSDGIDVGFAYPWITPPAQVYNNYLFDTYQGGVSVIHTAGLLWRWR</sequence>
<name>A0A222FFS0_9GAMM</name>
<evidence type="ECO:0000313" key="1">
    <source>
        <dbReference type="EMBL" id="ASP37482.1"/>
    </source>
</evidence>
<protein>
    <submittedName>
        <fullName evidence="1">Uncharacterized protein</fullName>
    </submittedName>
</protein>
<dbReference type="Proteomes" id="UP000202440">
    <property type="component" value="Chromosome"/>
</dbReference>
<dbReference type="EMBL" id="CP022530">
    <property type="protein sequence ID" value="ASP37482.1"/>
    <property type="molecule type" value="Genomic_DNA"/>
</dbReference>
<dbReference type="KEGG" id="bsan:CHH28_01785"/>
<evidence type="ECO:0000313" key="2">
    <source>
        <dbReference type="Proteomes" id="UP000202440"/>
    </source>
</evidence>
<accession>A0A222FFS0</accession>
<gene>
    <name evidence="1" type="ORF">CHH28_01785</name>
</gene>
<keyword evidence="2" id="KW-1185">Reference proteome</keyword>
<dbReference type="SUPFAM" id="SSF56935">
    <property type="entry name" value="Porins"/>
    <property type="match status" value="1"/>
</dbReference>
<dbReference type="AlphaFoldDB" id="A0A222FFS0"/>
<reference evidence="1 2" key="1">
    <citation type="submission" date="2017-07" db="EMBL/GenBank/DDBJ databases">
        <title>Annotated genome sequence of Bacterioplanes sanyensis isolated from Red Sea.</title>
        <authorList>
            <person name="Rehman Z.U."/>
        </authorList>
    </citation>
    <scope>NUCLEOTIDE SEQUENCE [LARGE SCALE GENOMIC DNA]</scope>
    <source>
        <strain evidence="1 2">NV9</strain>
    </source>
</reference>